<feature type="region of interest" description="Disordered" evidence="1">
    <location>
        <begin position="94"/>
        <end position="136"/>
    </location>
</feature>
<feature type="region of interest" description="Disordered" evidence="1">
    <location>
        <begin position="425"/>
        <end position="566"/>
    </location>
</feature>
<sequence length="1322" mass="147797">MVSPVTFPYTRPSEISITKDKALKPLRPPPLNLKTEKKYQLPRIKAVRGSVSGADEGTEVPLMIELAAHRPTAPNALGGKSYEWINMDVSKSRPWEGDVERPVSPPRSLRTIIDLDSPLASDDESDISPISDERPADHSSKVLARFFPELQSNFAVMAPEGLDTTSKPTSKPKTGRSRVENEIQARVKSLYHNSGDNLGQVLGSNTLSDENYLNRPESSDYSRQTSMASFGDGAFQRKNKYRMTTDSSSYSPVQAGVFDETPRSSKRMSVARPAPTRLNTISSKSSSSNLRDMRNKPLPLAPLIEPISTDSHHDHQQQSAPHHHSSSQCTDCTPQHHNVPHSAYASRNRQPHRCQTCGHRDNRHRRGSLNSPEYRQNPRNHQRHVSTWQQAADEMEIELSLDGMKRRLVLEGPLQISRNNGELVAARPAPLPPSLKPYSESTKKATRTGSVNSRRDVSGSSKKGHKYSRSKDSTDSNKAKTSKPKDESKSRWGGNSRSNEGTKGDLLKLKKSFSISRATFTRKQNPTRSDQHRLSTLSSRSETSVDPQADHASPTDKTRLSLHLSQSDPNLEKVLDEDDPLCHKRDDLLLQLPRLQTDNFGFKTLLDQFAPDTQTALDNPANSKSSSLQTDSLGFTSVYEQLVPAQRSLVTNQVQSPWLEDTRDAKEVIPSFTIRRPLVVRDEKMVVTTNRMRQSAFISTAKASSVYFPPEEVYELAAGPTSPESMMPKRSATAAQFQVNFPLTEIVDSIVEMIMERIPSLDDLFNFVLVNKRFYRVFKNRELPIIKSALYQMSRPAWELREMSPPWTTEWQHVLDPDSQVPEYTPSLYLDRYAQDIYTLAQLKSMILMRCAPFMRRDTVRGLAGLDEQRAEEVDNAFWRIWTFCRIFGSGKGRENDLEGQVDWLRGGVKARKAQGSSSSMTEPFGINNVLFEPPEGFAHGNYSGLTPTELYDMTEIWTCLGVLVQPLHAKCIEARNVGIFKGIDVPEDDPVREETVLEEWTSYVLTLGLSAVLMVSSLNPSETTAITFERANAVGLTKWEMTEGQNTRSSFMKEAVSRVYDDRERYSFSLPSGSADSPCELPSNEVTTREEDSERRQVFSQEIRVQRREGRNQSHGGDSFATERPMSTYSTILHSLGGSIGRIVNGAPSVPPVPPLMFDRSSTSTGSRSPPPPGTPNYAPGTPQHAPGTPTHTPNYMLGTPGQIPTSEPKTPLLRSPPLSGSFMPAPLQLQPQVQDPVDRAISRMVNELGFFEDDVKWALKITDTGEGINVQAAEQLLQQQKKKSDRNPFVTRGRNNNGKNPLLMSVMKQQGTQESGWRWA</sequence>
<organism evidence="2 3">
    <name type="scientific">Penicillium frequentans</name>
    <dbReference type="NCBI Taxonomy" id="3151616"/>
    <lineage>
        <taxon>Eukaryota</taxon>
        <taxon>Fungi</taxon>
        <taxon>Dikarya</taxon>
        <taxon>Ascomycota</taxon>
        <taxon>Pezizomycotina</taxon>
        <taxon>Eurotiomycetes</taxon>
        <taxon>Eurotiomycetidae</taxon>
        <taxon>Eurotiales</taxon>
        <taxon>Aspergillaceae</taxon>
        <taxon>Penicillium</taxon>
    </lineage>
</organism>
<feature type="region of interest" description="Disordered" evidence="1">
    <location>
        <begin position="1152"/>
        <end position="1228"/>
    </location>
</feature>
<feature type="compositionally biased region" description="Polar residues" evidence="1">
    <location>
        <begin position="243"/>
        <end position="252"/>
    </location>
</feature>
<gene>
    <name evidence="2" type="ORF">N7494_012673</name>
</gene>
<feature type="region of interest" description="Disordered" evidence="1">
    <location>
        <begin position="243"/>
        <end position="387"/>
    </location>
</feature>
<feature type="compositionally biased region" description="Basic and acidic residues" evidence="1">
    <location>
        <begin position="1088"/>
        <end position="1098"/>
    </location>
</feature>
<evidence type="ECO:0000313" key="3">
    <source>
        <dbReference type="Proteomes" id="UP001220324"/>
    </source>
</evidence>
<feature type="region of interest" description="Disordered" evidence="1">
    <location>
        <begin position="1070"/>
        <end position="1126"/>
    </location>
</feature>
<feature type="region of interest" description="Disordered" evidence="1">
    <location>
        <begin position="158"/>
        <end position="227"/>
    </location>
</feature>
<feature type="compositionally biased region" description="Low complexity" evidence="1">
    <location>
        <begin position="534"/>
        <end position="544"/>
    </location>
</feature>
<comment type="caution">
    <text evidence="2">The sequence shown here is derived from an EMBL/GenBank/DDBJ whole genome shotgun (WGS) entry which is preliminary data.</text>
</comment>
<name>A0AAD6GAU3_9EURO</name>
<feature type="compositionally biased region" description="Polar residues" evidence="1">
    <location>
        <begin position="191"/>
        <end position="211"/>
    </location>
</feature>
<feature type="compositionally biased region" description="Basic and acidic residues" evidence="1">
    <location>
        <begin position="469"/>
        <end position="490"/>
    </location>
</feature>
<dbReference type="EMBL" id="JAQIZZ010000008">
    <property type="protein sequence ID" value="KAJ5526023.1"/>
    <property type="molecule type" value="Genomic_DNA"/>
</dbReference>
<protein>
    <submittedName>
        <fullName evidence="2">Uncharacterized protein</fullName>
    </submittedName>
</protein>
<dbReference type="Proteomes" id="UP001220324">
    <property type="component" value="Unassembled WGS sequence"/>
</dbReference>
<keyword evidence="3" id="KW-1185">Reference proteome</keyword>
<proteinExistence type="predicted"/>
<feature type="compositionally biased region" description="Polar residues" evidence="1">
    <location>
        <begin position="368"/>
        <end position="377"/>
    </location>
</feature>
<feature type="compositionally biased region" description="Polar residues" evidence="1">
    <location>
        <begin position="513"/>
        <end position="528"/>
    </location>
</feature>
<feature type="region of interest" description="Disordered" evidence="1">
    <location>
        <begin position="1281"/>
        <end position="1304"/>
    </location>
</feature>
<reference evidence="2 3" key="1">
    <citation type="journal article" date="2023" name="IMA Fungus">
        <title>Comparative genomic study of the Penicillium genus elucidates a diverse pangenome and 15 lateral gene transfer events.</title>
        <authorList>
            <person name="Petersen C."/>
            <person name="Sorensen T."/>
            <person name="Nielsen M.R."/>
            <person name="Sondergaard T.E."/>
            <person name="Sorensen J.L."/>
            <person name="Fitzpatrick D.A."/>
            <person name="Frisvad J.C."/>
            <person name="Nielsen K.L."/>
        </authorList>
    </citation>
    <scope>NUCLEOTIDE SEQUENCE [LARGE SCALE GENOMIC DNA]</scope>
    <source>
        <strain evidence="2 3">IBT 35679</strain>
    </source>
</reference>
<evidence type="ECO:0000256" key="1">
    <source>
        <dbReference type="SAM" id="MobiDB-lite"/>
    </source>
</evidence>
<accession>A0AAD6GAU3</accession>
<evidence type="ECO:0000313" key="2">
    <source>
        <dbReference type="EMBL" id="KAJ5526023.1"/>
    </source>
</evidence>